<dbReference type="SUPFAM" id="SSF55418">
    <property type="entry name" value="eIF4e-like"/>
    <property type="match status" value="1"/>
</dbReference>
<keyword evidence="3" id="KW-1185">Reference proteome</keyword>
<evidence type="ECO:0000313" key="3">
    <source>
        <dbReference type="Proteomes" id="UP000193642"/>
    </source>
</evidence>
<name>A0A1Y2BXE7_9FUNG</name>
<gene>
    <name evidence="2" type="ORF">BCR33DRAFT_720255</name>
</gene>
<dbReference type="Pfam" id="PF08939">
    <property type="entry name" value="Bles03"/>
    <property type="match status" value="1"/>
</dbReference>
<evidence type="ECO:0000313" key="2">
    <source>
        <dbReference type="EMBL" id="ORY39431.1"/>
    </source>
</evidence>
<dbReference type="Gene3D" id="3.30.760.10">
    <property type="entry name" value="RNA Cap, Translation Initiation Factor Eif4e"/>
    <property type="match status" value="1"/>
</dbReference>
<organism evidence="2 3">
    <name type="scientific">Rhizoclosmatium globosum</name>
    <dbReference type="NCBI Taxonomy" id="329046"/>
    <lineage>
        <taxon>Eukaryota</taxon>
        <taxon>Fungi</taxon>
        <taxon>Fungi incertae sedis</taxon>
        <taxon>Chytridiomycota</taxon>
        <taxon>Chytridiomycota incertae sedis</taxon>
        <taxon>Chytridiomycetes</taxon>
        <taxon>Chytridiales</taxon>
        <taxon>Chytriomycetaceae</taxon>
        <taxon>Rhizoclosmatium</taxon>
    </lineage>
</organism>
<protein>
    <submittedName>
        <fullName evidence="2">DUF1917-domain-containing protein</fullName>
    </submittedName>
</protein>
<dbReference type="Proteomes" id="UP000193642">
    <property type="component" value="Unassembled WGS sequence"/>
</dbReference>
<dbReference type="InterPro" id="IPR023398">
    <property type="entry name" value="TIF_eIF4e-like"/>
</dbReference>
<accession>A0A1Y2BXE7</accession>
<dbReference type="InterPro" id="IPR015034">
    <property type="entry name" value="Bles03"/>
</dbReference>
<dbReference type="PANTHER" id="PTHR31977:SF1">
    <property type="entry name" value="UPF0696 PROTEIN C11ORF68"/>
    <property type="match status" value="1"/>
</dbReference>
<comment type="similarity">
    <text evidence="1">Belongs to the UPF0696 family.</text>
</comment>
<evidence type="ECO:0000256" key="1">
    <source>
        <dbReference type="ARBA" id="ARBA00010568"/>
    </source>
</evidence>
<dbReference type="PANTHER" id="PTHR31977">
    <property type="entry name" value="UPF0696 PROTEIN C11ORF68"/>
    <property type="match status" value="1"/>
</dbReference>
<reference evidence="2 3" key="1">
    <citation type="submission" date="2016-07" db="EMBL/GenBank/DDBJ databases">
        <title>Pervasive Adenine N6-methylation of Active Genes in Fungi.</title>
        <authorList>
            <consortium name="DOE Joint Genome Institute"/>
            <person name="Mondo S.J."/>
            <person name="Dannebaum R.O."/>
            <person name="Kuo R.C."/>
            <person name="Labutti K."/>
            <person name="Haridas S."/>
            <person name="Kuo A."/>
            <person name="Salamov A."/>
            <person name="Ahrendt S.R."/>
            <person name="Lipzen A."/>
            <person name="Sullivan W."/>
            <person name="Andreopoulos W.B."/>
            <person name="Clum A."/>
            <person name="Lindquist E."/>
            <person name="Daum C."/>
            <person name="Ramamoorthy G.K."/>
            <person name="Gryganskyi A."/>
            <person name="Culley D."/>
            <person name="Magnuson J.K."/>
            <person name="James T.Y."/>
            <person name="O'Malley M.A."/>
            <person name="Stajich J.E."/>
            <person name="Spatafora J.W."/>
            <person name="Visel A."/>
            <person name="Grigoriev I.V."/>
        </authorList>
    </citation>
    <scope>NUCLEOTIDE SEQUENCE [LARGE SCALE GENOMIC DNA]</scope>
    <source>
        <strain evidence="2 3">JEL800</strain>
    </source>
</reference>
<dbReference type="OrthoDB" id="2155309at2759"/>
<sequence>MCRAIRPSTATATATVSESVSPSVFVSESTANLNLNLNLSTRALDEAARLARIEAKHPAPAPASEQLPQLLSAIPSLPLTLTPTPTPIQNYATPSAYQHADRIHWNNAVPISRYISEFRPSAVSIHQANWICVKCPIQRPSTAPSAVHSTKPLHSYESVKTRMKTQIQQTNRVSAAQKEQAVADILDIATWEGKTCGKWMLFVYPRNVDYVWGQICAAVVEGRLGWSAKVATLDPKANTFLICVYCQDFNDVIELERVLREMKSMGFNVTSGFKPDIFTELGIYNNNEWRIPATIHEKILRKIFSTAPEEL</sequence>
<comment type="caution">
    <text evidence="2">The sequence shown here is derived from an EMBL/GenBank/DDBJ whole genome shotgun (WGS) entry which is preliminary data.</text>
</comment>
<dbReference type="AlphaFoldDB" id="A0A1Y2BXE7"/>
<proteinExistence type="inferred from homology"/>
<dbReference type="EMBL" id="MCGO01000040">
    <property type="protein sequence ID" value="ORY39431.1"/>
    <property type="molecule type" value="Genomic_DNA"/>
</dbReference>